<dbReference type="STRING" id="1177179.A11A3_06395"/>
<evidence type="ECO:0000313" key="1">
    <source>
        <dbReference type="EMBL" id="EKF74840.1"/>
    </source>
</evidence>
<evidence type="ECO:0000313" key="2">
    <source>
        <dbReference type="Proteomes" id="UP000010164"/>
    </source>
</evidence>
<dbReference type="PATRIC" id="fig|1177179.3.peg.1287"/>
<dbReference type="OrthoDB" id="6076469at2"/>
<dbReference type="Proteomes" id="UP000010164">
    <property type="component" value="Unassembled WGS sequence"/>
</dbReference>
<accession>L0WG94</accession>
<reference evidence="1 2" key="1">
    <citation type="journal article" date="2012" name="J. Bacteriol.">
        <title>Genome Sequence of the Alkane-Degrading Bacterium Alcanivorax hongdengensis Type Strain A-11-3.</title>
        <authorList>
            <person name="Lai Q."/>
            <person name="Shao Z."/>
        </authorList>
    </citation>
    <scope>NUCLEOTIDE SEQUENCE [LARGE SCALE GENOMIC DNA]</scope>
    <source>
        <strain evidence="1 2">A-11-3</strain>
    </source>
</reference>
<organism evidence="1 2">
    <name type="scientific">Alcanivorax hongdengensis A-11-3</name>
    <dbReference type="NCBI Taxonomy" id="1177179"/>
    <lineage>
        <taxon>Bacteria</taxon>
        <taxon>Pseudomonadati</taxon>
        <taxon>Pseudomonadota</taxon>
        <taxon>Gammaproteobacteria</taxon>
        <taxon>Oceanospirillales</taxon>
        <taxon>Alcanivoracaceae</taxon>
        <taxon>Alcanivorax</taxon>
    </lineage>
</organism>
<dbReference type="Pfam" id="PF10698">
    <property type="entry name" value="DUF2505"/>
    <property type="match status" value="1"/>
</dbReference>
<dbReference type="AlphaFoldDB" id="L0WG94"/>
<name>L0WG94_9GAMM</name>
<dbReference type="InterPro" id="IPR019639">
    <property type="entry name" value="DUF2505"/>
</dbReference>
<dbReference type="EMBL" id="AMRJ01000007">
    <property type="protein sequence ID" value="EKF74840.1"/>
    <property type="molecule type" value="Genomic_DNA"/>
</dbReference>
<sequence length="168" mass="19351">MKVTVDRQFDIGVDRMYEIFTSKDFFEQRFAWGKVHDYRFDAFERTAGGFLVRIIQPVSIRTDKVPGFARKLLPSRADLLTEFLWHSQDDAGPHQADYRFQLGNVPVKVSGIMRLAGDGQQCRQHTQVEVSSSVPLVGRKLVELIAPKVDDALEGDYRQTRRYLEQCL</sequence>
<evidence type="ECO:0008006" key="3">
    <source>
        <dbReference type="Google" id="ProtNLM"/>
    </source>
</evidence>
<proteinExistence type="predicted"/>
<comment type="caution">
    <text evidence="1">The sequence shown here is derived from an EMBL/GenBank/DDBJ whole genome shotgun (WGS) entry which is preliminary data.</text>
</comment>
<dbReference type="eggNOG" id="ENOG5033708">
    <property type="taxonomic scope" value="Bacteria"/>
</dbReference>
<dbReference type="RefSeq" id="WP_008928462.1">
    <property type="nucleotide sequence ID" value="NZ_AMRJ01000007.1"/>
</dbReference>
<gene>
    <name evidence="1" type="ORF">A11A3_06395</name>
</gene>
<keyword evidence="2" id="KW-1185">Reference proteome</keyword>
<protein>
    <recommendedName>
        <fullName evidence="3">DUF2505 domain-containing protein</fullName>
    </recommendedName>
</protein>